<evidence type="ECO:0000259" key="12">
    <source>
        <dbReference type="PROSITE" id="PS52002"/>
    </source>
</evidence>
<comment type="subcellular location">
    <subcellularLocation>
        <location evidence="2">Cytoplasm</location>
    </subcellularLocation>
    <subcellularLocation>
        <location evidence="1">Nucleus</location>
    </subcellularLocation>
</comment>
<dbReference type="InterPro" id="IPR010920">
    <property type="entry name" value="LSM_dom_sf"/>
</dbReference>
<dbReference type="GO" id="GO:0005737">
    <property type="term" value="C:cytoplasm"/>
    <property type="evidence" value="ECO:0007669"/>
    <property type="project" value="UniProtKB-SubCell"/>
</dbReference>
<accession>A0ABC8JB95</accession>
<dbReference type="EMBL" id="CAKOAT010090822">
    <property type="protein sequence ID" value="CAH8320234.1"/>
    <property type="molecule type" value="Genomic_DNA"/>
</dbReference>
<comment type="caution">
    <text evidence="13">The sequence shown here is derived from an EMBL/GenBank/DDBJ whole genome shotgun (WGS) entry which is preliminary data.</text>
</comment>
<sequence>MSEFTKDLRIEGRFTGFDDYMNIVLDEAEEVRIKKNTGKPLGRILLEGDNITLMMNT</sequence>
<dbReference type="InterPro" id="IPR027078">
    <property type="entry name" value="snRNP-E"/>
</dbReference>
<keyword evidence="8" id="KW-0508">mRNA splicing</keyword>
<evidence type="ECO:0000256" key="7">
    <source>
        <dbReference type="ARBA" id="ARBA00022884"/>
    </source>
</evidence>
<organism evidence="13 14">
    <name type="scientific">Eruca vesicaria subsp. sativa</name>
    <name type="common">Garden rocket</name>
    <name type="synonym">Eruca sativa</name>
    <dbReference type="NCBI Taxonomy" id="29727"/>
    <lineage>
        <taxon>Eukaryota</taxon>
        <taxon>Viridiplantae</taxon>
        <taxon>Streptophyta</taxon>
        <taxon>Embryophyta</taxon>
        <taxon>Tracheophyta</taxon>
        <taxon>Spermatophyta</taxon>
        <taxon>Magnoliopsida</taxon>
        <taxon>eudicotyledons</taxon>
        <taxon>Gunneridae</taxon>
        <taxon>Pentapetalae</taxon>
        <taxon>rosids</taxon>
        <taxon>malvids</taxon>
        <taxon>Brassicales</taxon>
        <taxon>Brassicaceae</taxon>
        <taxon>Brassiceae</taxon>
        <taxon>Eruca</taxon>
    </lineage>
</organism>
<dbReference type="Gene3D" id="2.30.30.100">
    <property type="match status" value="1"/>
</dbReference>
<evidence type="ECO:0000256" key="10">
    <source>
        <dbReference type="ARBA" id="ARBA00023274"/>
    </source>
</evidence>
<dbReference type="GO" id="GO:0006397">
    <property type="term" value="P:mRNA processing"/>
    <property type="evidence" value="ECO:0007669"/>
    <property type="project" value="UniProtKB-KW"/>
</dbReference>
<evidence type="ECO:0000256" key="1">
    <source>
        <dbReference type="ARBA" id="ARBA00004123"/>
    </source>
</evidence>
<evidence type="ECO:0000256" key="2">
    <source>
        <dbReference type="ARBA" id="ARBA00004496"/>
    </source>
</evidence>
<keyword evidence="5" id="KW-0507">mRNA processing</keyword>
<comment type="similarity">
    <text evidence="3">Belongs to the snRNP Sm proteins family.</text>
</comment>
<gene>
    <name evidence="13" type="ORF">ERUC_LOCUS8785</name>
</gene>
<dbReference type="Pfam" id="PF01423">
    <property type="entry name" value="LSM"/>
    <property type="match status" value="1"/>
</dbReference>
<dbReference type="GO" id="GO:0008380">
    <property type="term" value="P:RNA splicing"/>
    <property type="evidence" value="ECO:0007669"/>
    <property type="project" value="UniProtKB-KW"/>
</dbReference>
<evidence type="ECO:0000256" key="8">
    <source>
        <dbReference type="ARBA" id="ARBA00023187"/>
    </source>
</evidence>
<evidence type="ECO:0000256" key="3">
    <source>
        <dbReference type="ARBA" id="ARBA00006850"/>
    </source>
</evidence>
<keyword evidence="10" id="KW-0687">Ribonucleoprotein</keyword>
<dbReference type="AlphaFoldDB" id="A0ABC8JB95"/>
<dbReference type="Proteomes" id="UP001642260">
    <property type="component" value="Unassembled WGS sequence"/>
</dbReference>
<evidence type="ECO:0000313" key="14">
    <source>
        <dbReference type="Proteomes" id="UP001642260"/>
    </source>
</evidence>
<keyword evidence="7" id="KW-0694">RNA-binding</keyword>
<dbReference type="PANTHER" id="PTHR11193">
    <property type="entry name" value="SMALL NUCLEAR RIBONUCLEOPROTEIN E"/>
    <property type="match status" value="1"/>
</dbReference>
<evidence type="ECO:0000256" key="5">
    <source>
        <dbReference type="ARBA" id="ARBA00022664"/>
    </source>
</evidence>
<dbReference type="GO" id="GO:0003723">
    <property type="term" value="F:RNA binding"/>
    <property type="evidence" value="ECO:0007669"/>
    <property type="project" value="UniProtKB-KW"/>
</dbReference>
<keyword evidence="14" id="KW-1185">Reference proteome</keyword>
<evidence type="ECO:0000256" key="9">
    <source>
        <dbReference type="ARBA" id="ARBA00023242"/>
    </source>
</evidence>
<dbReference type="InterPro" id="IPR047575">
    <property type="entry name" value="Sm"/>
</dbReference>
<keyword evidence="6" id="KW-0747">Spliceosome</keyword>
<evidence type="ECO:0000256" key="11">
    <source>
        <dbReference type="ARBA" id="ARBA00030143"/>
    </source>
</evidence>
<keyword evidence="9" id="KW-0539">Nucleus</keyword>
<keyword evidence="4" id="KW-0963">Cytoplasm</keyword>
<reference evidence="13 14" key="1">
    <citation type="submission" date="2022-03" db="EMBL/GenBank/DDBJ databases">
        <authorList>
            <person name="Macdonald S."/>
            <person name="Ahmed S."/>
            <person name="Newling K."/>
        </authorList>
    </citation>
    <scope>NUCLEOTIDE SEQUENCE [LARGE SCALE GENOMIC DNA]</scope>
</reference>
<feature type="domain" description="Sm" evidence="12">
    <location>
        <begin position="1"/>
        <end position="57"/>
    </location>
</feature>
<evidence type="ECO:0000313" key="13">
    <source>
        <dbReference type="EMBL" id="CAH8320234.1"/>
    </source>
</evidence>
<dbReference type="InterPro" id="IPR001163">
    <property type="entry name" value="Sm_dom_euk/arc"/>
</dbReference>
<dbReference type="GO" id="GO:0005681">
    <property type="term" value="C:spliceosomal complex"/>
    <property type="evidence" value="ECO:0007669"/>
    <property type="project" value="UniProtKB-KW"/>
</dbReference>
<dbReference type="SMART" id="SM00651">
    <property type="entry name" value="Sm"/>
    <property type="match status" value="1"/>
</dbReference>
<dbReference type="SUPFAM" id="SSF50182">
    <property type="entry name" value="Sm-like ribonucleoproteins"/>
    <property type="match status" value="1"/>
</dbReference>
<evidence type="ECO:0000256" key="4">
    <source>
        <dbReference type="ARBA" id="ARBA00022490"/>
    </source>
</evidence>
<evidence type="ECO:0000256" key="6">
    <source>
        <dbReference type="ARBA" id="ARBA00022728"/>
    </source>
</evidence>
<protein>
    <recommendedName>
        <fullName evidence="11">Sm protein E</fullName>
    </recommendedName>
</protein>
<proteinExistence type="inferred from homology"/>
<name>A0ABC8JB95_ERUVS</name>
<dbReference type="PROSITE" id="PS52002">
    <property type="entry name" value="SM"/>
    <property type="match status" value="1"/>
</dbReference>